<accession>A0ABD3PNF3</accession>
<dbReference type="EMBL" id="JALLPJ020000548">
    <property type="protein sequence ID" value="KAL3788841.1"/>
    <property type="molecule type" value="Genomic_DNA"/>
</dbReference>
<sequence>MSSFPQHLFRRHATRGSRETNTDTNTDSNNNNESSTSESPSNPEADTETSNNHQTAASILQDENVLIVPIPSNHNITHHLPQSSITFLPTYSRTISTQQRRSAILAEVERVQRANFIHFALLCLVPTSLLLVVIAAIFSQDGECNGIEGVMVCERESRSFVNAFTTRCVCDAVMSVRDESSVGDENGSGLF</sequence>
<keyword evidence="2" id="KW-0812">Transmembrane</keyword>
<evidence type="ECO:0000256" key="2">
    <source>
        <dbReference type="SAM" id="Phobius"/>
    </source>
</evidence>
<protein>
    <submittedName>
        <fullName evidence="3">Uncharacterized protein</fullName>
    </submittedName>
</protein>
<feature type="region of interest" description="Disordered" evidence="1">
    <location>
        <begin position="1"/>
        <end position="53"/>
    </location>
</feature>
<dbReference type="AlphaFoldDB" id="A0ABD3PNF3"/>
<name>A0ABD3PNF3_9STRA</name>
<feature type="compositionally biased region" description="Low complexity" evidence="1">
    <location>
        <begin position="22"/>
        <end position="44"/>
    </location>
</feature>
<evidence type="ECO:0000256" key="1">
    <source>
        <dbReference type="SAM" id="MobiDB-lite"/>
    </source>
</evidence>
<reference evidence="3 4" key="1">
    <citation type="submission" date="2024-10" db="EMBL/GenBank/DDBJ databases">
        <title>Updated reference genomes for cyclostephanoid diatoms.</title>
        <authorList>
            <person name="Roberts W.R."/>
            <person name="Alverson A.J."/>
        </authorList>
    </citation>
    <scope>NUCLEOTIDE SEQUENCE [LARGE SCALE GENOMIC DNA]</scope>
    <source>
        <strain evidence="3 4">AJA010-31</strain>
    </source>
</reference>
<keyword evidence="4" id="KW-1185">Reference proteome</keyword>
<comment type="caution">
    <text evidence="3">The sequence shown here is derived from an EMBL/GenBank/DDBJ whole genome shotgun (WGS) entry which is preliminary data.</text>
</comment>
<keyword evidence="2" id="KW-1133">Transmembrane helix</keyword>
<gene>
    <name evidence="3" type="ORF">ACHAWO_008166</name>
</gene>
<keyword evidence="2" id="KW-0472">Membrane</keyword>
<evidence type="ECO:0000313" key="3">
    <source>
        <dbReference type="EMBL" id="KAL3788841.1"/>
    </source>
</evidence>
<organism evidence="3 4">
    <name type="scientific">Cyclotella atomus</name>
    <dbReference type="NCBI Taxonomy" id="382360"/>
    <lineage>
        <taxon>Eukaryota</taxon>
        <taxon>Sar</taxon>
        <taxon>Stramenopiles</taxon>
        <taxon>Ochrophyta</taxon>
        <taxon>Bacillariophyta</taxon>
        <taxon>Coscinodiscophyceae</taxon>
        <taxon>Thalassiosirophycidae</taxon>
        <taxon>Stephanodiscales</taxon>
        <taxon>Stephanodiscaceae</taxon>
        <taxon>Cyclotella</taxon>
    </lineage>
</organism>
<evidence type="ECO:0000313" key="4">
    <source>
        <dbReference type="Proteomes" id="UP001530400"/>
    </source>
</evidence>
<feature type="transmembrane region" description="Helical" evidence="2">
    <location>
        <begin position="116"/>
        <end position="138"/>
    </location>
</feature>
<dbReference type="Proteomes" id="UP001530400">
    <property type="component" value="Unassembled WGS sequence"/>
</dbReference>
<proteinExistence type="predicted"/>